<dbReference type="Gene3D" id="3.40.47.10">
    <property type="match status" value="1"/>
</dbReference>
<dbReference type="SMART" id="SM00823">
    <property type="entry name" value="PKS_PP"/>
    <property type="match status" value="1"/>
</dbReference>
<feature type="region of interest" description="Disordered" evidence="9">
    <location>
        <begin position="2350"/>
        <end position="2369"/>
    </location>
</feature>
<dbReference type="InterPro" id="IPR049552">
    <property type="entry name" value="PKS_DH_N"/>
</dbReference>
<dbReference type="InterPro" id="IPR049551">
    <property type="entry name" value="PKS_DH_C"/>
</dbReference>
<dbReference type="GO" id="GO:0044550">
    <property type="term" value="P:secondary metabolite biosynthetic process"/>
    <property type="evidence" value="ECO:0007669"/>
    <property type="project" value="TreeGrafter"/>
</dbReference>
<dbReference type="EMBL" id="PDNA01000255">
    <property type="protein sequence ID" value="PGH00300.1"/>
    <property type="molecule type" value="Genomic_DNA"/>
</dbReference>
<dbReference type="InterPro" id="IPR013968">
    <property type="entry name" value="PKS_KR"/>
</dbReference>
<dbReference type="Gene3D" id="3.40.50.150">
    <property type="entry name" value="Vaccinia Virus protein VP39"/>
    <property type="match status" value="1"/>
</dbReference>
<dbReference type="Gene3D" id="3.90.180.10">
    <property type="entry name" value="Medium-chain alcohol dehydrogenases, catalytic domain"/>
    <property type="match status" value="1"/>
</dbReference>
<dbReference type="InterPro" id="IPR057326">
    <property type="entry name" value="KR_dom"/>
</dbReference>
<dbReference type="InterPro" id="IPR049900">
    <property type="entry name" value="PKS_mFAS_DH"/>
</dbReference>
<evidence type="ECO:0000259" key="10">
    <source>
        <dbReference type="PROSITE" id="PS50075"/>
    </source>
</evidence>
<evidence type="ECO:0000256" key="7">
    <source>
        <dbReference type="ARBA" id="ARBA00023315"/>
    </source>
</evidence>
<dbReference type="InterPro" id="IPR036736">
    <property type="entry name" value="ACP-like_sf"/>
</dbReference>
<dbReference type="GO" id="GO:0006633">
    <property type="term" value="P:fatty acid biosynthetic process"/>
    <property type="evidence" value="ECO:0007669"/>
    <property type="project" value="TreeGrafter"/>
</dbReference>
<feature type="compositionally biased region" description="Pro residues" evidence="9">
    <location>
        <begin position="2353"/>
        <end position="2362"/>
    </location>
</feature>
<feature type="domain" description="PKS/mFAS DH" evidence="12">
    <location>
        <begin position="959"/>
        <end position="1242"/>
    </location>
</feature>
<comment type="caution">
    <text evidence="13">The sequence shown here is derived from an EMBL/GenBank/DDBJ whole genome shotgun (WGS) entry which is preliminary data.</text>
</comment>
<accession>A0A2B7WUP5</accession>
<dbReference type="GO" id="GO:0031177">
    <property type="term" value="F:phosphopantetheine binding"/>
    <property type="evidence" value="ECO:0007669"/>
    <property type="project" value="InterPro"/>
</dbReference>
<evidence type="ECO:0000313" key="14">
    <source>
        <dbReference type="Proteomes" id="UP000224634"/>
    </source>
</evidence>
<dbReference type="InterPro" id="IPR016039">
    <property type="entry name" value="Thiolase-like"/>
</dbReference>
<dbReference type="GO" id="GO:0008168">
    <property type="term" value="F:methyltransferase activity"/>
    <property type="evidence" value="ECO:0007669"/>
    <property type="project" value="UniProtKB-KW"/>
</dbReference>
<keyword evidence="7" id="KW-0012">Acyltransferase</keyword>
<dbReference type="GO" id="GO:0004312">
    <property type="term" value="F:fatty acid synthase activity"/>
    <property type="evidence" value="ECO:0007669"/>
    <property type="project" value="TreeGrafter"/>
</dbReference>
<dbReference type="Gene3D" id="1.10.1200.10">
    <property type="entry name" value="ACP-like"/>
    <property type="match status" value="1"/>
</dbReference>
<keyword evidence="4" id="KW-0808">Transferase</keyword>
<dbReference type="Pfam" id="PF08242">
    <property type="entry name" value="Methyltransf_12"/>
    <property type="match status" value="1"/>
</dbReference>
<evidence type="ECO:0000256" key="9">
    <source>
        <dbReference type="SAM" id="MobiDB-lite"/>
    </source>
</evidence>
<dbReference type="InterPro" id="IPR014043">
    <property type="entry name" value="Acyl_transferase_dom"/>
</dbReference>
<dbReference type="Pfam" id="PF21089">
    <property type="entry name" value="PKS_DH_N"/>
    <property type="match status" value="1"/>
</dbReference>
<dbReference type="SMART" id="SM00822">
    <property type="entry name" value="PKS_KR"/>
    <property type="match status" value="1"/>
</dbReference>
<feature type="domain" description="Ketosynthase family 3 (KS3)" evidence="11">
    <location>
        <begin position="73"/>
        <end position="491"/>
    </location>
</feature>
<keyword evidence="2" id="KW-0597">Phosphoprotein</keyword>
<dbReference type="PANTHER" id="PTHR43775">
    <property type="entry name" value="FATTY ACID SYNTHASE"/>
    <property type="match status" value="1"/>
</dbReference>
<dbReference type="SMART" id="SM00829">
    <property type="entry name" value="PKS_ER"/>
    <property type="match status" value="1"/>
</dbReference>
<dbReference type="PANTHER" id="PTHR43775:SF49">
    <property type="entry name" value="SYNTHASE, PUTATIVE (JCVI)-RELATED"/>
    <property type="match status" value="1"/>
</dbReference>
<feature type="active site" description="Proton donor; for dehydratase activity" evidence="8">
    <location>
        <position position="1158"/>
    </location>
</feature>
<organism evidence="13 14">
    <name type="scientific">Polytolypa hystricis (strain UAMH7299)</name>
    <dbReference type="NCBI Taxonomy" id="1447883"/>
    <lineage>
        <taxon>Eukaryota</taxon>
        <taxon>Fungi</taxon>
        <taxon>Dikarya</taxon>
        <taxon>Ascomycota</taxon>
        <taxon>Pezizomycotina</taxon>
        <taxon>Eurotiomycetes</taxon>
        <taxon>Eurotiomycetidae</taxon>
        <taxon>Onygenales</taxon>
        <taxon>Onygenales incertae sedis</taxon>
        <taxon>Polytolypa</taxon>
    </lineage>
</organism>
<dbReference type="InterPro" id="IPR050091">
    <property type="entry name" value="PKS_NRPS_Biosynth_Enz"/>
</dbReference>
<dbReference type="SUPFAM" id="SSF47336">
    <property type="entry name" value="ACP-like"/>
    <property type="match status" value="1"/>
</dbReference>
<dbReference type="GO" id="GO:0016491">
    <property type="term" value="F:oxidoreductase activity"/>
    <property type="evidence" value="ECO:0007669"/>
    <property type="project" value="InterPro"/>
</dbReference>
<dbReference type="Pfam" id="PF14765">
    <property type="entry name" value="PS-DH"/>
    <property type="match status" value="1"/>
</dbReference>
<dbReference type="InterPro" id="IPR001227">
    <property type="entry name" value="Ac_transferase_dom_sf"/>
</dbReference>
<dbReference type="Pfam" id="PF00109">
    <property type="entry name" value="ketoacyl-synt"/>
    <property type="match status" value="1"/>
</dbReference>
<dbReference type="InterPro" id="IPR014030">
    <property type="entry name" value="Ketoacyl_synth_N"/>
</dbReference>
<evidence type="ECO:0000313" key="13">
    <source>
        <dbReference type="EMBL" id="PGH00300.1"/>
    </source>
</evidence>
<evidence type="ECO:0000256" key="4">
    <source>
        <dbReference type="ARBA" id="ARBA00022679"/>
    </source>
</evidence>
<dbReference type="InterPro" id="IPR013154">
    <property type="entry name" value="ADH-like_N"/>
</dbReference>
<dbReference type="Pfam" id="PF00550">
    <property type="entry name" value="PP-binding"/>
    <property type="match status" value="1"/>
</dbReference>
<dbReference type="Pfam" id="PF08659">
    <property type="entry name" value="KR"/>
    <property type="match status" value="1"/>
</dbReference>
<protein>
    <submittedName>
        <fullName evidence="13">Uncharacterized protein</fullName>
    </submittedName>
</protein>
<dbReference type="PROSITE" id="PS50075">
    <property type="entry name" value="CARRIER"/>
    <property type="match status" value="1"/>
</dbReference>
<dbReference type="Pfam" id="PF02801">
    <property type="entry name" value="Ketoacyl-synt_C"/>
    <property type="match status" value="1"/>
</dbReference>
<evidence type="ECO:0000259" key="11">
    <source>
        <dbReference type="PROSITE" id="PS52004"/>
    </source>
</evidence>
<dbReference type="InterPro" id="IPR042104">
    <property type="entry name" value="PKS_dehydratase_sf"/>
</dbReference>
<proteinExistence type="predicted"/>
<dbReference type="Pfam" id="PF13602">
    <property type="entry name" value="ADH_zinc_N_2"/>
    <property type="match status" value="1"/>
</dbReference>
<dbReference type="GO" id="GO:1901336">
    <property type="term" value="P:lactone biosynthetic process"/>
    <property type="evidence" value="ECO:0007669"/>
    <property type="project" value="UniProtKB-ARBA"/>
</dbReference>
<dbReference type="OrthoDB" id="329835at2759"/>
<dbReference type="Pfam" id="PF00698">
    <property type="entry name" value="Acyl_transf_1"/>
    <property type="match status" value="1"/>
</dbReference>
<evidence type="ECO:0000256" key="1">
    <source>
        <dbReference type="ARBA" id="ARBA00022450"/>
    </source>
</evidence>
<dbReference type="SUPFAM" id="SSF55048">
    <property type="entry name" value="Probable ACP-binding domain of malonyl-CoA ACP transacylase"/>
    <property type="match status" value="1"/>
</dbReference>
<dbReference type="InterPro" id="IPR013217">
    <property type="entry name" value="Methyltransf_12"/>
</dbReference>
<feature type="region of interest" description="N-terminal hotdog fold" evidence="8">
    <location>
        <begin position="959"/>
        <end position="1087"/>
    </location>
</feature>
<dbReference type="Gene3D" id="3.40.366.10">
    <property type="entry name" value="Malonyl-Coenzyme A Acyl Carrier Protein, domain 2"/>
    <property type="match status" value="1"/>
</dbReference>
<dbReference type="InterPro" id="IPR020843">
    <property type="entry name" value="ER"/>
</dbReference>
<dbReference type="PROSITE" id="PS52004">
    <property type="entry name" value="KS3_2"/>
    <property type="match status" value="1"/>
</dbReference>
<dbReference type="CDD" id="cd05195">
    <property type="entry name" value="enoyl_red"/>
    <property type="match status" value="1"/>
</dbReference>
<dbReference type="SMART" id="SM00825">
    <property type="entry name" value="PKS_KS"/>
    <property type="match status" value="1"/>
</dbReference>
<keyword evidence="14" id="KW-1185">Reference proteome</keyword>
<dbReference type="Pfam" id="PF16197">
    <property type="entry name" value="KAsynt_C_assoc"/>
    <property type="match status" value="1"/>
</dbReference>
<evidence type="ECO:0000256" key="5">
    <source>
        <dbReference type="ARBA" id="ARBA00022857"/>
    </source>
</evidence>
<dbReference type="InterPro" id="IPR029063">
    <property type="entry name" value="SAM-dependent_MTases_sf"/>
</dbReference>
<feature type="region of interest" description="C-terminal hotdog fold" evidence="8">
    <location>
        <begin position="1097"/>
        <end position="1242"/>
    </location>
</feature>
<dbReference type="SUPFAM" id="SSF50129">
    <property type="entry name" value="GroES-like"/>
    <property type="match status" value="1"/>
</dbReference>
<sequence>MFNLDDSAAAKPAAIAGGVVVAAEVAVDGVADVIKGDNSESAASSCSRSCSSGNKTELTSMGSGFHYPQHGGPPAIAIVGMAMRLPGSVKTSEQFWDMLVNKQDGRCRVPSDRYNIDAFYSATQKPGTVNTEYGYFLRDSIDALDAGFFSMNKIEIAKLDPQQRLLLEVVWECMENGGQTGWRGKDIGCYVGVFGEDWLNLSNKDPQLLDMYHVNGTGDFAVANRVSYEFDLKGPSITVRTACSSALVGLHEACQAIYAGNCSSAIVAGTNLILSPTMTIAMSGHNVLSPSGTCKTFDAAADGYARGEAINAVYIKKLDDALAAGDPIRAVIRSTATNCDGKTQGFSQPSSEGHERMIREAYSRAKIEDFCKTGYVECHGTGTAVGDPLEAAAVANVFGEKGIYIGAVKPNVGHSEGASGLTGLIKAILALEHKTIPPNINFSTPNPKIPFEKAKLSVPMSATPWPADRCERASINSFGIGGANAHVILDSFPSFCPQRAQHKQPVNDEHTPRLLLISANSSVSLQRRMNDLQTYLATKPSALNDAAYTLGMRREHLKHKAFIVAQADAVLHVSDSLKPNSAPPGLAFVFTGQGAQWAGMGRELITGNEGFRSNIQNMDKILQALDNPPSWTIEAELSKSSTETRIDKAEFSQPLCTAVQIGIVNLLASWNIRPSAVLGHSSGEIAAAYTSGAITAEAAIIIAYYRGLVTKLQRRAGGMVAVGLSREIVAPYLVDGVVVGCENSPRSVTLSGDEEGLDEVVAKLREDHPDALFRRLRVEMAYHSSHMTGIGGAYEALIRPYATSIKPKIPFYSSLTGEVISQPGQLEATYWRGNLESTVLFYTAVRSILETVDSQNTVFMEIGPHSALAGPLRQIFSQALPRQEPTYVPTLLRNKDQLSSLLAAAGQLHVRGIPIDMLAINGPGKVLTDIPLYPWQHDTKYWHESRISRYWRLRQFAQHELLGSRVPESSDLEPVWRCMLSLSDAPWLRDHKVLQNTVFPCAGYIGMIGEAVRQISGSRSYTIRRLVVNMALVLQESSMTEIVTSMTPIALTDSLESVWYNFTISSYNGSVWIKHCVGQARPGSAYEHGSREIKPCARRIRSNDWYRALGKLGLNYGPRFNQVQDITADPVGDTATANIQHDKTWHESEYLLHPTSIDQILQIFTVAISNGLARRLATIPLPVSIEDIYIGASVETITAQINARISPNGTVNGDAVATSADGQIVVSLHGCKSVPFENEVVGSDIDKSAAVRFEWNPLIEYMQASELMAPLTSRKETMKMVEKLCLLCIIETAERTRSLNIGTEHLARFATWLQHQSRLISSSRQNVVVAEAAKWAAQDSAARLTAIKLIATAVKETNLAPAGELIRRVFTNLEGIFEGKIDPLELLIENSGLTNLYNLLQANWDCSNFFRLVSHARPTLRVLEIGAGTGGTTADILQHLQSAEGVRMYAKYTYTDVSAGFFPAAKERFAAFQALEYRVLDISRDPVEQGFVAEGFDLIVASNVLHATPCISSTLRNVRRLLAPGGHLFLQELCPVMRFINYIMGVLPGWWLGAFEGRTQEPYVSPQRWHFELRNAGFSGADIIAYDDEQPFHLNANIVATTASIPAPSEVTFLSHATFNPIVEEAKNQFLQQGYTVNLCTLDDPPPQTGDVISLLDLDGPFFHNLSEPNLCAFQQYLTNCPSATGTLWVTKPVQVQCQDPRYSLALGVSRTIRSELSLDFGTLELSSFDAHGWQALVRTYERFRARKRLNDVDPDFEYAFHDGKVHVARFHWVSTAERLLGGIDCDEKARQLVIGKYGLLDSLCWVQRDIAELQGDQVEISVQSAGLNFRDILVSMGIVDAPPDTLGVEGAGIIRAIGPHCIDLVVGDRVVFMHPGSFATRIVASAKLCARIPDEKLSLENAATMASVYSTAIHALVEMGRLEKGQTVLIQSACGGVGIAAVRICRMIGAEIYATVGSESKVQYLMDTFGIPRNHIFDSRSISFEPDLMRETHGRGVDVVLNSLSGELLHAAWRCVAKFGKMIEIGKRDFLGHGMLNMDVFQSNRSFVGVDLAGFIDERPEACRRLLEQCMEYYVQGKIDPISPITVFDAAHISDAFRYMQKGQHIGKIVVNFPDESAPLPETRKKEQARFSPTASYLLVGGLGGLGRSVSTWMVEYGARNFVYLSRSAGASDGDTHFFEELEAQGCRVTSVAGSVANLADVQRAVELCGDEIGGVIQMSMVLRDRNLAQMSHEDWHTPLSSKVSGTWNLHRALQGRTHDFFLLFSSTSGIVGQPGQANYAAANTFLDSFVQYRHSLSLPASVIDIGVVEDIGYVAQNQTTLEQLRASSYHFVPERDLLDSVQLALQKSWPQQPPSPPTTAPAPGLTSCANPSQITIGLKSSKPLSAPDNRIVFRRDIRLSIHRNLEVLIETDKQHTNEGLKEFLVAVSTDPSILENPETIDFLNAEMRNVIDTFILRPDDSDDDGEGGGGGSGGVSLANLGVDSLVSIEIRNWWRQILGLEISVLEIMNAGSIAQLAGIALGGLKVKFGGERVKAE</sequence>
<dbReference type="STRING" id="1447883.A0A2B7WUP5"/>
<feature type="active site" description="Proton acceptor; for dehydratase activity" evidence="8">
    <location>
        <position position="991"/>
    </location>
</feature>
<name>A0A2B7WUP5_POLH7</name>
<dbReference type="InterPro" id="IPR009081">
    <property type="entry name" value="PP-bd_ACP"/>
</dbReference>
<dbReference type="PROSITE" id="PS52019">
    <property type="entry name" value="PKS_MFAS_DH"/>
    <property type="match status" value="1"/>
</dbReference>
<dbReference type="GO" id="GO:0032259">
    <property type="term" value="P:methylation"/>
    <property type="evidence" value="ECO:0007669"/>
    <property type="project" value="UniProtKB-KW"/>
</dbReference>
<dbReference type="InterPro" id="IPR032821">
    <property type="entry name" value="PKS_assoc"/>
</dbReference>
<reference evidence="13 14" key="1">
    <citation type="submission" date="2017-10" db="EMBL/GenBank/DDBJ databases">
        <title>Comparative genomics in systemic dimorphic fungi from Ajellomycetaceae.</title>
        <authorList>
            <person name="Munoz J.F."/>
            <person name="Mcewen J.G."/>
            <person name="Clay O.K."/>
            <person name="Cuomo C.A."/>
        </authorList>
    </citation>
    <scope>NUCLEOTIDE SEQUENCE [LARGE SCALE GENOMIC DNA]</scope>
    <source>
        <strain evidence="13 14">UAMH7299</strain>
    </source>
</reference>
<dbReference type="CDD" id="cd02440">
    <property type="entry name" value="AdoMet_MTases"/>
    <property type="match status" value="1"/>
</dbReference>
<dbReference type="InterPro" id="IPR020806">
    <property type="entry name" value="PKS_PP-bd"/>
</dbReference>
<evidence type="ECO:0000256" key="2">
    <source>
        <dbReference type="ARBA" id="ARBA00022553"/>
    </source>
</evidence>
<evidence type="ECO:0000256" key="6">
    <source>
        <dbReference type="ARBA" id="ARBA00023268"/>
    </source>
</evidence>
<evidence type="ECO:0000256" key="3">
    <source>
        <dbReference type="ARBA" id="ARBA00022603"/>
    </source>
</evidence>
<evidence type="ECO:0000256" key="8">
    <source>
        <dbReference type="PROSITE-ProRule" id="PRU01363"/>
    </source>
</evidence>
<keyword evidence="5" id="KW-0521">NADP</keyword>
<dbReference type="SUPFAM" id="SSF53335">
    <property type="entry name" value="S-adenosyl-L-methionine-dependent methyltransferases"/>
    <property type="match status" value="1"/>
</dbReference>
<dbReference type="SMART" id="SM00827">
    <property type="entry name" value="PKS_AT"/>
    <property type="match status" value="1"/>
</dbReference>
<dbReference type="Gene3D" id="3.30.70.3290">
    <property type="match status" value="1"/>
</dbReference>
<dbReference type="InterPro" id="IPR036291">
    <property type="entry name" value="NAD(P)-bd_dom_sf"/>
</dbReference>
<dbReference type="SUPFAM" id="SSF51735">
    <property type="entry name" value="NAD(P)-binding Rossmann-fold domains"/>
    <property type="match status" value="2"/>
</dbReference>
<gene>
    <name evidence="13" type="ORF">AJ80_09194</name>
</gene>
<dbReference type="InterPro" id="IPR016035">
    <property type="entry name" value="Acyl_Trfase/lysoPLipase"/>
</dbReference>
<dbReference type="SUPFAM" id="SSF52151">
    <property type="entry name" value="FabD/lysophospholipase-like"/>
    <property type="match status" value="1"/>
</dbReference>
<dbReference type="CDD" id="cd00833">
    <property type="entry name" value="PKS"/>
    <property type="match status" value="1"/>
</dbReference>
<dbReference type="SUPFAM" id="SSF53901">
    <property type="entry name" value="Thiolase-like"/>
    <property type="match status" value="1"/>
</dbReference>
<dbReference type="InterPro" id="IPR020807">
    <property type="entry name" value="PKS_DH"/>
</dbReference>
<keyword evidence="3" id="KW-0489">Methyltransferase</keyword>
<dbReference type="Gene3D" id="3.10.129.110">
    <property type="entry name" value="Polyketide synthase dehydratase"/>
    <property type="match status" value="1"/>
</dbReference>
<feature type="domain" description="Carrier" evidence="10">
    <location>
        <begin position="2447"/>
        <end position="2526"/>
    </location>
</feature>
<dbReference type="InterPro" id="IPR011032">
    <property type="entry name" value="GroES-like_sf"/>
</dbReference>
<dbReference type="SMART" id="SM00826">
    <property type="entry name" value="PKS_DH"/>
    <property type="match status" value="1"/>
</dbReference>
<dbReference type="Gene3D" id="3.40.50.720">
    <property type="entry name" value="NAD(P)-binding Rossmann-like Domain"/>
    <property type="match status" value="2"/>
</dbReference>
<dbReference type="InterPro" id="IPR016036">
    <property type="entry name" value="Malonyl_transacylase_ACP-bd"/>
</dbReference>
<evidence type="ECO:0000259" key="12">
    <source>
        <dbReference type="PROSITE" id="PS52019"/>
    </source>
</evidence>
<dbReference type="FunFam" id="3.40.50.720:FF:000209">
    <property type="entry name" value="Polyketide synthase Pks12"/>
    <property type="match status" value="1"/>
</dbReference>
<dbReference type="Proteomes" id="UP000224634">
    <property type="component" value="Unassembled WGS sequence"/>
</dbReference>
<dbReference type="Pfam" id="PF08240">
    <property type="entry name" value="ADH_N"/>
    <property type="match status" value="1"/>
</dbReference>
<dbReference type="InterPro" id="IPR014031">
    <property type="entry name" value="Ketoacyl_synth_C"/>
</dbReference>
<keyword evidence="6" id="KW-0511">Multifunctional enzyme</keyword>
<dbReference type="InterPro" id="IPR020841">
    <property type="entry name" value="PKS_Beta-ketoAc_synthase_dom"/>
</dbReference>
<keyword evidence="1" id="KW-0596">Phosphopantetheine</keyword>